<reference evidence="8" key="1">
    <citation type="journal article" date="2019" name="Int. J. Syst. Evol. Microbiol.">
        <title>The Global Catalogue of Microorganisms (GCM) 10K type strain sequencing project: providing services to taxonomists for standard genome sequencing and annotation.</title>
        <authorList>
            <consortium name="The Broad Institute Genomics Platform"/>
            <consortium name="The Broad Institute Genome Sequencing Center for Infectious Disease"/>
            <person name="Wu L."/>
            <person name="Ma J."/>
        </authorList>
    </citation>
    <scope>NUCLEOTIDE SEQUENCE [LARGE SCALE GENOMIC DNA]</scope>
    <source>
        <strain evidence="8">CCUG 50353</strain>
    </source>
</reference>
<dbReference type="SUPFAM" id="SSF58014">
    <property type="entry name" value="Coiled-coil domain of nucleotide exchange factor GrpE"/>
    <property type="match status" value="1"/>
</dbReference>
<keyword evidence="6" id="KW-0175">Coiled coil</keyword>
<accession>A0ABV8UXP3</accession>
<dbReference type="SUPFAM" id="SSF51064">
    <property type="entry name" value="Head domain of nucleotide exchange factor GrpE"/>
    <property type="match status" value="1"/>
</dbReference>
<protein>
    <recommendedName>
        <fullName evidence="3 4">Protein GrpE</fullName>
    </recommendedName>
    <alternativeName>
        <fullName evidence="3">HSP-70 cofactor</fullName>
    </alternativeName>
</protein>
<keyword evidence="3" id="KW-0963">Cytoplasm</keyword>
<evidence type="ECO:0000256" key="1">
    <source>
        <dbReference type="ARBA" id="ARBA00009054"/>
    </source>
</evidence>
<feature type="coiled-coil region" evidence="6">
    <location>
        <begin position="32"/>
        <end position="73"/>
    </location>
</feature>
<comment type="function">
    <text evidence="3 4">Participates actively in the response to hyperosmotic and heat shock by preventing the aggregation of stress-denatured proteins, in association with DnaK and GrpE. It is the nucleotide exchange factor for DnaK and may function as a thermosensor. Unfolded proteins bind initially to DnaJ; upon interaction with the DnaJ-bound protein, DnaK hydrolyzes its bound ATP, resulting in the formation of a stable complex. GrpE releases ADP from DnaK; ATP binding to DnaK triggers the release of the substrate protein, thus completing the reaction cycle. Several rounds of ATP-dependent interactions between DnaJ, DnaK and GrpE are required for fully efficient folding.</text>
</comment>
<evidence type="ECO:0000256" key="5">
    <source>
        <dbReference type="RuleBase" id="RU004478"/>
    </source>
</evidence>
<organism evidence="7 8">
    <name type="scientific">Chryseomicrobium palamuruense</name>
    <dbReference type="NCBI Taxonomy" id="682973"/>
    <lineage>
        <taxon>Bacteria</taxon>
        <taxon>Bacillati</taxon>
        <taxon>Bacillota</taxon>
        <taxon>Bacilli</taxon>
        <taxon>Bacillales</taxon>
        <taxon>Caryophanaceae</taxon>
        <taxon>Chryseomicrobium</taxon>
    </lineage>
</organism>
<keyword evidence="8" id="KW-1185">Reference proteome</keyword>
<evidence type="ECO:0000313" key="8">
    <source>
        <dbReference type="Proteomes" id="UP001595733"/>
    </source>
</evidence>
<gene>
    <name evidence="3 7" type="primary">grpE</name>
    <name evidence="7" type="ORF">ACFO0S_13610</name>
</gene>
<sequence>MTNKNEPIQETEDVVTDELVVEESLVEESLVEESIEDENTFEQTEVERLQAQLDEKENEYLRLRADFDNYRRRVQKDSEAAAKYRSQSLVNDLLPVVDNFERALETSATTEEAKTLLKGVEMVFRMFKQALESEGVLEINPDGEPFDPNFHQAVIQEASDTHESGTVIQTLQKGYQLKDRIIRPAMVKVSE</sequence>
<dbReference type="Gene3D" id="3.90.20.20">
    <property type="match status" value="1"/>
</dbReference>
<evidence type="ECO:0000256" key="3">
    <source>
        <dbReference type="HAMAP-Rule" id="MF_01151"/>
    </source>
</evidence>
<comment type="similarity">
    <text evidence="1 3 5">Belongs to the GrpE family.</text>
</comment>
<dbReference type="InterPro" id="IPR000740">
    <property type="entry name" value="GrpE"/>
</dbReference>
<evidence type="ECO:0000256" key="6">
    <source>
        <dbReference type="SAM" id="Coils"/>
    </source>
</evidence>
<dbReference type="EMBL" id="JBHSEF010000026">
    <property type="protein sequence ID" value="MFC4356092.1"/>
    <property type="molecule type" value="Genomic_DNA"/>
</dbReference>
<dbReference type="Proteomes" id="UP001595733">
    <property type="component" value="Unassembled WGS sequence"/>
</dbReference>
<dbReference type="Gene3D" id="2.30.22.10">
    <property type="entry name" value="Head domain of nucleotide exchange factor GrpE"/>
    <property type="match status" value="1"/>
</dbReference>
<dbReference type="PRINTS" id="PR00773">
    <property type="entry name" value="GRPEPROTEIN"/>
</dbReference>
<dbReference type="Pfam" id="PF01025">
    <property type="entry name" value="GrpE"/>
    <property type="match status" value="1"/>
</dbReference>
<dbReference type="PANTHER" id="PTHR21237:SF23">
    <property type="entry name" value="GRPE PROTEIN HOMOLOG, MITOCHONDRIAL"/>
    <property type="match status" value="1"/>
</dbReference>
<evidence type="ECO:0000256" key="2">
    <source>
        <dbReference type="ARBA" id="ARBA00023186"/>
    </source>
</evidence>
<dbReference type="CDD" id="cd00446">
    <property type="entry name" value="GrpE"/>
    <property type="match status" value="1"/>
</dbReference>
<evidence type="ECO:0000313" key="7">
    <source>
        <dbReference type="EMBL" id="MFC4356092.1"/>
    </source>
</evidence>
<keyword evidence="2 3" id="KW-0143">Chaperone</keyword>
<proteinExistence type="inferred from homology"/>
<dbReference type="HAMAP" id="MF_01151">
    <property type="entry name" value="GrpE"/>
    <property type="match status" value="1"/>
</dbReference>
<comment type="caution">
    <text evidence="7">The sequence shown here is derived from an EMBL/GenBank/DDBJ whole genome shotgun (WGS) entry which is preliminary data.</text>
</comment>
<comment type="subunit">
    <text evidence="3">Homodimer.</text>
</comment>
<dbReference type="InterPro" id="IPR009012">
    <property type="entry name" value="GrpE_head"/>
</dbReference>
<comment type="subcellular location">
    <subcellularLocation>
        <location evidence="3">Cytoplasm</location>
    </subcellularLocation>
</comment>
<dbReference type="RefSeq" id="WP_378142646.1">
    <property type="nucleotide sequence ID" value="NZ_JBHSEF010000026.1"/>
</dbReference>
<name>A0ABV8UXP3_9BACL</name>
<dbReference type="PROSITE" id="PS01071">
    <property type="entry name" value="GRPE"/>
    <property type="match status" value="1"/>
</dbReference>
<dbReference type="NCBIfam" id="NF010738">
    <property type="entry name" value="PRK14140.1"/>
    <property type="match status" value="1"/>
</dbReference>
<keyword evidence="3 4" id="KW-0346">Stress response</keyword>
<dbReference type="InterPro" id="IPR013805">
    <property type="entry name" value="GrpE_CC"/>
</dbReference>
<dbReference type="PANTHER" id="PTHR21237">
    <property type="entry name" value="GRPE PROTEIN"/>
    <property type="match status" value="1"/>
</dbReference>
<evidence type="ECO:0000256" key="4">
    <source>
        <dbReference type="RuleBase" id="RU000639"/>
    </source>
</evidence>